<gene>
    <name evidence="1" type="ORF">SISSUDRAFT_1127685</name>
</gene>
<sequence length="162" mass="18513">MTDTRPRQMTDWDVITETVPQTAIIEKFQSIYDVTPWPRAREQVGRLPYLTDRQPLRRQQNLSLVTYRPHKAPPKDPETQSAPTGRLNICDIISRECDGIETLQFFGDIREALAALCETDYETALVDNMVKVQLGVEIHEDPVVQQMLEKVADLGGFVVEDE</sequence>
<evidence type="ECO:0000313" key="2">
    <source>
        <dbReference type="Proteomes" id="UP000076798"/>
    </source>
</evidence>
<accession>A0A166EUU6</accession>
<organism evidence="1 2">
    <name type="scientific">Sistotremastrum suecicum HHB10207 ss-3</name>
    <dbReference type="NCBI Taxonomy" id="1314776"/>
    <lineage>
        <taxon>Eukaryota</taxon>
        <taxon>Fungi</taxon>
        <taxon>Dikarya</taxon>
        <taxon>Basidiomycota</taxon>
        <taxon>Agaricomycotina</taxon>
        <taxon>Agaricomycetes</taxon>
        <taxon>Sistotremastrales</taxon>
        <taxon>Sistotremastraceae</taxon>
        <taxon>Sistotremastrum</taxon>
    </lineage>
</organism>
<keyword evidence="2" id="KW-1185">Reference proteome</keyword>
<name>A0A166EUU6_9AGAM</name>
<reference evidence="1 2" key="1">
    <citation type="journal article" date="2016" name="Mol. Biol. Evol.">
        <title>Comparative Genomics of Early-Diverging Mushroom-Forming Fungi Provides Insights into the Origins of Lignocellulose Decay Capabilities.</title>
        <authorList>
            <person name="Nagy L.G."/>
            <person name="Riley R."/>
            <person name="Tritt A."/>
            <person name="Adam C."/>
            <person name="Daum C."/>
            <person name="Floudas D."/>
            <person name="Sun H."/>
            <person name="Yadav J.S."/>
            <person name="Pangilinan J."/>
            <person name="Larsson K.H."/>
            <person name="Matsuura K."/>
            <person name="Barry K."/>
            <person name="Labutti K."/>
            <person name="Kuo R."/>
            <person name="Ohm R.A."/>
            <person name="Bhattacharya S.S."/>
            <person name="Shirouzu T."/>
            <person name="Yoshinaga Y."/>
            <person name="Martin F.M."/>
            <person name="Grigoriev I.V."/>
            <person name="Hibbett D.S."/>
        </authorList>
    </citation>
    <scope>NUCLEOTIDE SEQUENCE [LARGE SCALE GENOMIC DNA]</scope>
    <source>
        <strain evidence="1 2">HHB10207 ss-3</strain>
    </source>
</reference>
<protein>
    <submittedName>
        <fullName evidence="1">Uncharacterized protein</fullName>
    </submittedName>
</protein>
<proteinExistence type="predicted"/>
<evidence type="ECO:0000313" key="1">
    <source>
        <dbReference type="EMBL" id="KZT39969.1"/>
    </source>
</evidence>
<dbReference type="AlphaFoldDB" id="A0A166EUU6"/>
<dbReference type="Proteomes" id="UP000076798">
    <property type="component" value="Unassembled WGS sequence"/>
</dbReference>
<dbReference type="EMBL" id="KV428039">
    <property type="protein sequence ID" value="KZT39969.1"/>
    <property type="molecule type" value="Genomic_DNA"/>
</dbReference>